<organism evidence="1 2">
    <name type="scientific">Romanomermis culicivorax</name>
    <name type="common">Nematode worm</name>
    <dbReference type="NCBI Taxonomy" id="13658"/>
    <lineage>
        <taxon>Eukaryota</taxon>
        <taxon>Metazoa</taxon>
        <taxon>Ecdysozoa</taxon>
        <taxon>Nematoda</taxon>
        <taxon>Enoplea</taxon>
        <taxon>Dorylaimia</taxon>
        <taxon>Mermithida</taxon>
        <taxon>Mermithoidea</taxon>
        <taxon>Mermithidae</taxon>
        <taxon>Romanomermis</taxon>
    </lineage>
</organism>
<evidence type="ECO:0000313" key="1">
    <source>
        <dbReference type="Proteomes" id="UP000887565"/>
    </source>
</evidence>
<dbReference type="Proteomes" id="UP000887565">
    <property type="component" value="Unplaced"/>
</dbReference>
<name>A0A915IZG9_ROMCU</name>
<proteinExistence type="predicted"/>
<reference evidence="2" key="1">
    <citation type="submission" date="2022-11" db="UniProtKB">
        <authorList>
            <consortium name="WormBaseParasite"/>
        </authorList>
    </citation>
    <scope>IDENTIFICATION</scope>
</reference>
<dbReference type="AlphaFoldDB" id="A0A915IZG9"/>
<protein>
    <submittedName>
        <fullName evidence="2">Uncharacterized protein</fullName>
    </submittedName>
</protein>
<accession>A0A915IZG9</accession>
<evidence type="ECO:0000313" key="2">
    <source>
        <dbReference type="WBParaSite" id="nRc.2.0.1.t19229-RA"/>
    </source>
</evidence>
<dbReference type="WBParaSite" id="nRc.2.0.1.t19229-RA">
    <property type="protein sequence ID" value="nRc.2.0.1.t19229-RA"/>
    <property type="gene ID" value="nRc.2.0.1.g19229"/>
</dbReference>
<keyword evidence="1" id="KW-1185">Reference proteome</keyword>
<sequence>MISMDQQNIKIQHRMHFKSLDGDCVPFCPPLTLTLVSLWHPSQFGTRLIFGA</sequence>